<accession>A0A382HGQ9</accession>
<evidence type="ECO:0000313" key="1">
    <source>
        <dbReference type="EMBL" id="SVB86478.1"/>
    </source>
</evidence>
<dbReference type="GO" id="GO:0009055">
    <property type="term" value="F:electron transfer activity"/>
    <property type="evidence" value="ECO:0007669"/>
    <property type="project" value="InterPro"/>
</dbReference>
<dbReference type="GO" id="GO:0020037">
    <property type="term" value="F:heme binding"/>
    <property type="evidence" value="ECO:0007669"/>
    <property type="project" value="InterPro"/>
</dbReference>
<protein>
    <recommendedName>
        <fullName evidence="2">Cytochrome c domain-containing protein</fullName>
    </recommendedName>
</protein>
<feature type="non-terminal residue" evidence="1">
    <location>
        <position position="94"/>
    </location>
</feature>
<evidence type="ECO:0008006" key="2">
    <source>
        <dbReference type="Google" id="ProtNLM"/>
    </source>
</evidence>
<name>A0A382HGQ9_9ZZZZ</name>
<organism evidence="1">
    <name type="scientific">marine metagenome</name>
    <dbReference type="NCBI Taxonomy" id="408172"/>
    <lineage>
        <taxon>unclassified sequences</taxon>
        <taxon>metagenomes</taxon>
        <taxon>ecological metagenomes</taxon>
    </lineage>
</organism>
<dbReference type="EMBL" id="UINC01061179">
    <property type="protein sequence ID" value="SVB86478.1"/>
    <property type="molecule type" value="Genomic_DNA"/>
</dbReference>
<gene>
    <name evidence="1" type="ORF">METZ01_LOCUS239332</name>
</gene>
<reference evidence="1" key="1">
    <citation type="submission" date="2018-05" db="EMBL/GenBank/DDBJ databases">
        <authorList>
            <person name="Lanie J.A."/>
            <person name="Ng W.-L."/>
            <person name="Kazmierczak K.M."/>
            <person name="Andrzejewski T.M."/>
            <person name="Davidsen T.M."/>
            <person name="Wayne K.J."/>
            <person name="Tettelin H."/>
            <person name="Glass J.I."/>
            <person name="Rusch D."/>
            <person name="Podicherti R."/>
            <person name="Tsui H.-C.T."/>
            <person name="Winkler M.E."/>
        </authorList>
    </citation>
    <scope>NUCLEOTIDE SEQUENCE</scope>
</reference>
<dbReference type="InterPro" id="IPR036909">
    <property type="entry name" value="Cyt_c-like_dom_sf"/>
</dbReference>
<sequence>MPRPTIDLKTIFGALFSAAALALLSPGTAVAQEGGEVTFSRDIAPILQRSCQHCHNLNGGAPMPLVTYDNVRPYASIMARRTGIRDRMGAMPPW</sequence>
<dbReference type="AlphaFoldDB" id="A0A382HGQ9"/>
<proteinExistence type="predicted"/>
<dbReference type="SUPFAM" id="SSF46626">
    <property type="entry name" value="Cytochrome c"/>
    <property type="match status" value="1"/>
</dbReference>